<accession>K8E7W1</accession>
<dbReference type="AlphaFoldDB" id="K8E7W1"/>
<proteinExistence type="predicted"/>
<dbReference type="RefSeq" id="WP_008410530.1">
    <property type="nucleotide sequence ID" value="NZ_CAOS01000003.1"/>
</dbReference>
<gene>
    <name evidence="3" type="ORF">DESHY_110544</name>
</gene>
<protein>
    <submittedName>
        <fullName evidence="3">Uncharacterized protein</fullName>
    </submittedName>
</protein>
<evidence type="ECO:0000313" key="3">
    <source>
        <dbReference type="EMBL" id="CCO07598.1"/>
    </source>
</evidence>
<name>K8E7W1_9FIRM</name>
<evidence type="ECO:0000313" key="4">
    <source>
        <dbReference type="Proteomes" id="UP000009315"/>
    </source>
</evidence>
<sequence length="155" mass="17553">MTDAVSQLLLDAALAAAPVLAGGLMMLVRQLVNYLKERRAAGQYWFYLNLLEQTVSVTVKSLMPRVERWKCQNQNGRLTAEQIRELQREARQLVLSQLSQAARQALRQLCRDLESMIAARLEAAVYDTKNSRKGEPGQETRGWPENQGEDRPKIG</sequence>
<keyword evidence="4" id="KW-1185">Reference proteome</keyword>
<feature type="transmembrane region" description="Helical" evidence="2">
    <location>
        <begin position="12"/>
        <end position="32"/>
    </location>
</feature>
<evidence type="ECO:0000256" key="1">
    <source>
        <dbReference type="SAM" id="MobiDB-lite"/>
    </source>
</evidence>
<keyword evidence="2" id="KW-0812">Transmembrane</keyword>
<reference evidence="3 4" key="1">
    <citation type="journal article" date="2013" name="Genome Announc.">
        <title>Genome Sequence of the Sulfate-Reducing Bacterium Desulfotomaculum hydrothermale Lam5(T).</title>
        <authorList>
            <person name="Amin O."/>
            <person name="Fardeau M.L."/>
            <person name="Valette O."/>
            <person name="Hirschler-Rea A."/>
            <person name="Barbe V."/>
            <person name="Medigue C."/>
            <person name="Vacherie B."/>
            <person name="Ollivier B."/>
            <person name="Bertin P.N."/>
            <person name="Dolla A."/>
        </authorList>
    </citation>
    <scope>NUCLEOTIDE SEQUENCE [LARGE SCALE GENOMIC DNA]</scope>
    <source>
        <strain evidence="4">Lam5 / DSM 18033</strain>
    </source>
</reference>
<organism evidence="3 4">
    <name type="scientific">Desulforamulus hydrothermalis Lam5 = DSM 18033</name>
    <dbReference type="NCBI Taxonomy" id="1121428"/>
    <lineage>
        <taxon>Bacteria</taxon>
        <taxon>Bacillati</taxon>
        <taxon>Bacillota</taxon>
        <taxon>Clostridia</taxon>
        <taxon>Eubacteriales</taxon>
        <taxon>Peptococcaceae</taxon>
        <taxon>Desulforamulus</taxon>
    </lineage>
</organism>
<comment type="caution">
    <text evidence="3">The sequence shown here is derived from an EMBL/GenBank/DDBJ whole genome shotgun (WGS) entry which is preliminary data.</text>
</comment>
<dbReference type="EMBL" id="CAOS01000003">
    <property type="protein sequence ID" value="CCO07598.1"/>
    <property type="molecule type" value="Genomic_DNA"/>
</dbReference>
<dbReference type="STRING" id="1121428.DESHY_110544"/>
<dbReference type="Proteomes" id="UP000009315">
    <property type="component" value="Unassembled WGS sequence"/>
</dbReference>
<keyword evidence="2" id="KW-1133">Transmembrane helix</keyword>
<keyword evidence="2" id="KW-0472">Membrane</keyword>
<feature type="compositionally biased region" description="Basic and acidic residues" evidence="1">
    <location>
        <begin position="129"/>
        <end position="138"/>
    </location>
</feature>
<evidence type="ECO:0000256" key="2">
    <source>
        <dbReference type="SAM" id="Phobius"/>
    </source>
</evidence>
<feature type="region of interest" description="Disordered" evidence="1">
    <location>
        <begin position="128"/>
        <end position="155"/>
    </location>
</feature>